<gene>
    <name evidence="1" type="ORF">ACFFGS_04800</name>
</gene>
<dbReference type="Proteomes" id="UP001589855">
    <property type="component" value="Unassembled WGS sequence"/>
</dbReference>
<protein>
    <submittedName>
        <fullName evidence="1">Uncharacterized protein</fullName>
    </submittedName>
</protein>
<keyword evidence="2" id="KW-1185">Reference proteome</keyword>
<dbReference type="EMBL" id="JBHLUK010000047">
    <property type="protein sequence ID" value="MFC0423441.1"/>
    <property type="molecule type" value="Genomic_DNA"/>
</dbReference>
<evidence type="ECO:0000313" key="2">
    <source>
        <dbReference type="Proteomes" id="UP001589855"/>
    </source>
</evidence>
<proteinExistence type="predicted"/>
<reference evidence="1 2" key="1">
    <citation type="submission" date="2024-09" db="EMBL/GenBank/DDBJ databases">
        <authorList>
            <person name="Sun Q."/>
            <person name="Mori K."/>
        </authorList>
    </citation>
    <scope>NUCLEOTIDE SEQUENCE [LARGE SCALE GENOMIC DNA]</scope>
    <source>
        <strain evidence="1 2">TBRC 4575</strain>
    </source>
</reference>
<name>A0ABV6K1U8_9LACO</name>
<sequence length="246" mass="27989">MFELTPSTWNQLPKVIITDEPESLLPFAKADDNCRLAFGATLALLNISDLGLRAQTIVVDARRGIITTPISTSRLNKRLVQTLPYGYVQVRDMVVAKLGASRTKLPIITAQCGLVPLGAVTREATDWIATHGLSQLCRDGDKTRFEYQNGLQLVVPKRYSAMDKQVQRVLKLQAGYRQLQGINDQQDVYRATEARYPAYNNRINERVIFEFFKSFRDDYGLDLSDEDIRFYQCHYFGKLEGEDSLK</sequence>
<accession>A0ABV6K1U8</accession>
<evidence type="ECO:0000313" key="1">
    <source>
        <dbReference type="EMBL" id="MFC0423441.1"/>
    </source>
</evidence>
<organism evidence="1 2">
    <name type="scientific">Lactiplantibacillus plajomi</name>
    <dbReference type="NCBI Taxonomy" id="1457217"/>
    <lineage>
        <taxon>Bacteria</taxon>
        <taxon>Bacillati</taxon>
        <taxon>Bacillota</taxon>
        <taxon>Bacilli</taxon>
        <taxon>Lactobacillales</taxon>
        <taxon>Lactobacillaceae</taxon>
        <taxon>Lactiplantibacillus</taxon>
    </lineage>
</organism>
<comment type="caution">
    <text evidence="1">The sequence shown here is derived from an EMBL/GenBank/DDBJ whole genome shotgun (WGS) entry which is preliminary data.</text>
</comment>
<dbReference type="RefSeq" id="WP_137646196.1">
    <property type="nucleotide sequence ID" value="NZ_BAABRM010000049.1"/>
</dbReference>